<protein>
    <submittedName>
        <fullName evidence="6">Caspase family protein</fullName>
    </submittedName>
</protein>
<dbReference type="RefSeq" id="WP_202996537.1">
    <property type="nucleotide sequence ID" value="NZ_JAENHO010000012.1"/>
</dbReference>
<dbReference type="PROSITE" id="PS50082">
    <property type="entry name" value="WD_REPEATS_2"/>
    <property type="match status" value="11"/>
</dbReference>
<keyword evidence="7" id="KW-1185">Reference proteome</keyword>
<dbReference type="InterPro" id="IPR011600">
    <property type="entry name" value="Pept_C14_caspase"/>
</dbReference>
<dbReference type="PROSITE" id="PS00678">
    <property type="entry name" value="WD_REPEATS_1"/>
    <property type="match status" value="4"/>
</dbReference>
<dbReference type="InterPro" id="IPR001680">
    <property type="entry name" value="WD40_rpt"/>
</dbReference>
<dbReference type="InterPro" id="IPR027417">
    <property type="entry name" value="P-loop_NTPase"/>
</dbReference>
<feature type="repeat" description="WD" evidence="3">
    <location>
        <begin position="857"/>
        <end position="890"/>
    </location>
</feature>
<dbReference type="Gene3D" id="2.130.10.10">
    <property type="entry name" value="YVTN repeat-like/Quinoprotein amine dehydrogenase"/>
    <property type="match status" value="4"/>
</dbReference>
<dbReference type="InterPro" id="IPR019775">
    <property type="entry name" value="WD40_repeat_CS"/>
</dbReference>
<sequence length="1386" mass="146521">MGDLTGAGVRVLVVGSATYRGGSPLLDVPAAARSARAVADALVGYCGVTEQNVEVLIDPAGPMQLLKAAVAAASEAGQTFVLWFSGHGVLNPDGDLHLATQTTVAADDPLLPFTALSYKQLAPALAETGIGTSIVVLDCCFSGRAKPPTRRSAVLASAEWDAFALAEPGTELTAFTGAFLRVLREGDEQGPQSLTLHYVHDLLARRMRAQDRPVPQFQMTNQIGEVVVTTNRAYAEPVAEPPPVEETVPDDGRSPYRGLDAYLEEDASVFHGRATVTHRLVERVRRANWSGGLCVVIGPSGSGKSSVLHAGLLAQLRAGKLPGSDQWPSVSMTPGHDPFGTLAVRLAELTGLALPGVREKLVEDPARFLARIPPRGARPVLIIDQFEELFTLVGDEDDRRAFVDLLAAAATGTRYGPAAIVVLGLRSDFHGHCTALPALAAALADGPVVVSPMSRDELRAAVVEPAKVKGLVLEDGLIELLLRDAGSGALPYLSYALLRTWQLRENRVLKASSYAAVGGVAGAVEQAAERAYGLLPEADQRAARRLLLQLISVGADARADTRAIVDRASLPAGYAPALAALVQARLVNADGDEVRIAHEALIGSWDRLAGWLHEDRDAARRRQELATAVTAWQQAPDDPALLLRGSRLEQSVAWANAHDEQVDEPARQFLDASKRLARRATMRKRAGVAVLAVLTLLATGAAVTAGTQRAEALRQRDNAVSNEIVAQADRLRGTDAALAAQLDVVSYRRRPTVSARSKLLNDQNVVLAQPLNGHTRTVWSSAWRPDGGMLATASADGTVRLWDTRDPDRPVAMGEPLRHDDEVRSVAFSPSGKLLAASGIDGSVRVWDLASRTAVKWTAHRGAAWSVAFRPDGRAVATGGVDGRVRLWSVTGKALGPPLVNGGSAVEVVAFRPDGKALAAGDRDGRIRLWDTTRGVPAGDLPRGHTAEISAMSFHPGGRVLATTAFDGTLRLWDVRTRRSLGPPVEGSETGFGSVSFGRGGQVLVAGDLDGTVRLWSTADPATPRPLTTQPLGGRSGAWTAAVSPDGRSFVTAGDDSRIYLWRLPPTMIDGGSSATMGSLLHVTSGTTVRGWDLRDPAAPRRAGSLDTGLTAEVWASAAAGKVFVSGDTNGQVSIFDARSRRRLAPVRRPVHSLGLRPDGKLLAVASLEGPIQLWDLAQPEPRMRATLPATLTNVAFSPSGTLLAAGDETSVVLWDVTDPARPVHAGPPLTGQASGYLRVAFSPDGRQLATASFDKTVRLWDVSDPAHPSALGLLTGHNSGVTALAFSPDGRLLATGGADKTVRLWTVAPEPTPVGEPLTGHTGPLTAVLFTPDGSALVSVADGYSRVWPLDESHAIARICRVTRGVLTEEVWRSSFPDVPFAAPC</sequence>
<dbReference type="InterPro" id="IPR036322">
    <property type="entry name" value="WD40_repeat_dom_sf"/>
</dbReference>
<dbReference type="SUPFAM" id="SSF50978">
    <property type="entry name" value="WD40 repeat-like"/>
    <property type="match status" value="2"/>
</dbReference>
<dbReference type="NCBIfam" id="NF047832">
    <property type="entry name" value="caspase_w_EACC1"/>
    <property type="match status" value="1"/>
</dbReference>
<name>A0ABS1VZG3_9ACTN</name>
<comment type="caution">
    <text evidence="6">The sequence shown here is derived from an EMBL/GenBank/DDBJ whole genome shotgun (WGS) entry which is preliminary data.</text>
</comment>
<evidence type="ECO:0000256" key="1">
    <source>
        <dbReference type="ARBA" id="ARBA00022574"/>
    </source>
</evidence>
<dbReference type="SUPFAM" id="SSF52540">
    <property type="entry name" value="P-loop containing nucleoside triphosphate hydrolases"/>
    <property type="match status" value="2"/>
</dbReference>
<keyword evidence="2" id="KW-0677">Repeat</keyword>
<feature type="domain" description="Peptidase C14 caspase" evidence="4">
    <location>
        <begin position="64"/>
        <end position="219"/>
    </location>
</feature>
<dbReference type="Pfam" id="PF20703">
    <property type="entry name" value="nSTAND1"/>
    <property type="match status" value="1"/>
</dbReference>
<evidence type="ECO:0000313" key="7">
    <source>
        <dbReference type="Proteomes" id="UP000598996"/>
    </source>
</evidence>
<dbReference type="PRINTS" id="PR00320">
    <property type="entry name" value="GPROTEINBRPT"/>
</dbReference>
<feature type="repeat" description="WD" evidence="3">
    <location>
        <begin position="816"/>
        <end position="857"/>
    </location>
</feature>
<feature type="repeat" description="WD" evidence="3">
    <location>
        <begin position="1319"/>
        <end position="1359"/>
    </location>
</feature>
<feature type="repeat" description="WD" evidence="3">
    <location>
        <begin position="899"/>
        <end position="931"/>
    </location>
</feature>
<dbReference type="SMART" id="SM00320">
    <property type="entry name" value="WD40"/>
    <property type="match status" value="12"/>
</dbReference>
<feature type="repeat" description="WD" evidence="3">
    <location>
        <begin position="771"/>
        <end position="812"/>
    </location>
</feature>
<evidence type="ECO:0000259" key="5">
    <source>
        <dbReference type="Pfam" id="PF20703"/>
    </source>
</evidence>
<proteinExistence type="predicted"/>
<dbReference type="PANTHER" id="PTHR19848:SF8">
    <property type="entry name" value="F-BOX AND WD REPEAT DOMAIN CONTAINING 7"/>
    <property type="match status" value="1"/>
</dbReference>
<dbReference type="PANTHER" id="PTHR19848">
    <property type="entry name" value="WD40 REPEAT PROTEIN"/>
    <property type="match status" value="1"/>
</dbReference>
<feature type="domain" description="Novel STAND NTPase 1" evidence="5">
    <location>
        <begin position="255"/>
        <end position="638"/>
    </location>
</feature>
<dbReference type="InterPro" id="IPR049052">
    <property type="entry name" value="nSTAND1"/>
</dbReference>
<dbReference type="Pfam" id="PF00656">
    <property type="entry name" value="Peptidase_C14"/>
    <property type="match status" value="1"/>
</dbReference>
<dbReference type="Proteomes" id="UP000598996">
    <property type="component" value="Unassembled WGS sequence"/>
</dbReference>
<keyword evidence="1 3" id="KW-0853">WD repeat</keyword>
<dbReference type="CDD" id="cd00200">
    <property type="entry name" value="WD40"/>
    <property type="match status" value="2"/>
</dbReference>
<evidence type="ECO:0000259" key="4">
    <source>
        <dbReference type="Pfam" id="PF00656"/>
    </source>
</evidence>
<dbReference type="Pfam" id="PF00400">
    <property type="entry name" value="WD40"/>
    <property type="match status" value="11"/>
</dbReference>
<feature type="repeat" description="WD" evidence="3">
    <location>
        <begin position="1230"/>
        <end position="1264"/>
    </location>
</feature>
<accession>A0ABS1VZG3</accession>
<feature type="repeat" description="WD" evidence="3">
    <location>
        <begin position="942"/>
        <end position="983"/>
    </location>
</feature>
<feature type="repeat" description="WD" evidence="3">
    <location>
        <begin position="1144"/>
        <end position="1185"/>
    </location>
</feature>
<evidence type="ECO:0000256" key="2">
    <source>
        <dbReference type="ARBA" id="ARBA00022737"/>
    </source>
</evidence>
<dbReference type="PROSITE" id="PS50294">
    <property type="entry name" value="WD_REPEATS_REGION"/>
    <property type="match status" value="8"/>
</dbReference>
<dbReference type="InterPro" id="IPR015943">
    <property type="entry name" value="WD40/YVTN_repeat-like_dom_sf"/>
</dbReference>
<evidence type="ECO:0000256" key="3">
    <source>
        <dbReference type="PROSITE-ProRule" id="PRU00221"/>
    </source>
</evidence>
<reference evidence="6 7" key="1">
    <citation type="submission" date="2021-01" db="EMBL/GenBank/DDBJ databases">
        <title>Actinoplanes sp. nov. LDG1-01 isolated from lichen.</title>
        <authorList>
            <person name="Saeng-In P."/>
            <person name="Phongsopitanun W."/>
            <person name="Kanchanasin P."/>
            <person name="Yuki M."/>
            <person name="Kudo T."/>
            <person name="Ohkuma M."/>
            <person name="Tanasupawat S."/>
        </authorList>
    </citation>
    <scope>NUCLEOTIDE SEQUENCE [LARGE SCALE GENOMIC DNA]</scope>
    <source>
        <strain evidence="6 7">LDG1-01</strain>
    </source>
</reference>
<dbReference type="EMBL" id="JAENHO010000012">
    <property type="protein sequence ID" value="MBL7259840.1"/>
    <property type="molecule type" value="Genomic_DNA"/>
</dbReference>
<dbReference type="Gene3D" id="3.40.50.1460">
    <property type="match status" value="1"/>
</dbReference>
<feature type="repeat" description="WD" evidence="3">
    <location>
        <begin position="1275"/>
        <end position="1308"/>
    </location>
</feature>
<evidence type="ECO:0000313" key="6">
    <source>
        <dbReference type="EMBL" id="MBL7259840.1"/>
    </source>
</evidence>
<gene>
    <name evidence="6" type="ORF">JKJ07_36525</name>
</gene>
<dbReference type="InterPro" id="IPR020472">
    <property type="entry name" value="WD40_PAC1"/>
</dbReference>
<organism evidence="6 7">
    <name type="scientific">Paractinoplanes lichenicola</name>
    <dbReference type="NCBI Taxonomy" id="2802976"/>
    <lineage>
        <taxon>Bacteria</taxon>
        <taxon>Bacillati</taxon>
        <taxon>Actinomycetota</taxon>
        <taxon>Actinomycetes</taxon>
        <taxon>Micromonosporales</taxon>
        <taxon>Micromonosporaceae</taxon>
        <taxon>Paractinoplanes</taxon>
    </lineage>
</organism>
<feature type="repeat" description="WD" evidence="3">
    <location>
        <begin position="1042"/>
        <end position="1064"/>
    </location>
</feature>
<feature type="repeat" description="WD" evidence="3">
    <location>
        <begin position="985"/>
        <end position="1017"/>
    </location>
</feature>